<dbReference type="AlphaFoldDB" id="A0A4X2M8S1"/>
<keyword evidence="9 21" id="KW-0067">ATP-binding</keyword>
<dbReference type="Pfam" id="PF00069">
    <property type="entry name" value="Pkinase"/>
    <property type="match status" value="1"/>
</dbReference>
<evidence type="ECO:0000256" key="23">
    <source>
        <dbReference type="SAM" id="MobiDB-lite"/>
    </source>
</evidence>
<keyword evidence="4" id="KW-0597">Phosphoprotein</keyword>
<evidence type="ECO:0000256" key="8">
    <source>
        <dbReference type="ARBA" id="ARBA00022777"/>
    </source>
</evidence>
<keyword evidence="13" id="KW-0131">Cell cycle</keyword>
<evidence type="ECO:0000256" key="16">
    <source>
        <dbReference type="ARBA" id="ARBA00048679"/>
    </source>
</evidence>
<comment type="similarity">
    <text evidence="14">Belongs to the protein kinase superfamily. Ser/Thr protein kinase family. GCN2 subfamily.</text>
</comment>
<reference evidence="26" key="1">
    <citation type="submission" date="2018-12" db="EMBL/GenBank/DDBJ databases">
        <authorList>
            <person name="Yazar S."/>
        </authorList>
    </citation>
    <scope>NUCLEOTIDE SEQUENCE [LARGE SCALE GENOMIC DNA]</scope>
</reference>
<evidence type="ECO:0000256" key="2">
    <source>
        <dbReference type="ARBA" id="ARBA00012513"/>
    </source>
</evidence>
<dbReference type="Gene3D" id="1.10.510.10">
    <property type="entry name" value="Transferase(Phosphotransferase) domain 1"/>
    <property type="match status" value="1"/>
</dbReference>
<organism evidence="25 26">
    <name type="scientific">Vombatus ursinus</name>
    <name type="common">Common wombat</name>
    <dbReference type="NCBI Taxonomy" id="29139"/>
    <lineage>
        <taxon>Eukaryota</taxon>
        <taxon>Metazoa</taxon>
        <taxon>Chordata</taxon>
        <taxon>Craniata</taxon>
        <taxon>Vertebrata</taxon>
        <taxon>Euteleostomi</taxon>
        <taxon>Mammalia</taxon>
        <taxon>Metatheria</taxon>
        <taxon>Diprotodontia</taxon>
        <taxon>Vombatidae</taxon>
        <taxon>Vombatus</taxon>
    </lineage>
</organism>
<evidence type="ECO:0000313" key="25">
    <source>
        <dbReference type="Ensembl" id="ENSVURP00010030012.1"/>
    </source>
</evidence>
<feature type="compositionally biased region" description="Pro residues" evidence="23">
    <location>
        <begin position="1"/>
        <end position="19"/>
    </location>
</feature>
<feature type="region of interest" description="Disordered" evidence="23">
    <location>
        <begin position="356"/>
        <end position="379"/>
    </location>
</feature>
<feature type="region of interest" description="Disordered" evidence="23">
    <location>
        <begin position="1"/>
        <end position="94"/>
    </location>
</feature>
<dbReference type="InterPro" id="IPR008271">
    <property type="entry name" value="Ser/Thr_kinase_AS"/>
</dbReference>
<evidence type="ECO:0000256" key="5">
    <source>
        <dbReference type="ARBA" id="ARBA00022679"/>
    </source>
</evidence>
<evidence type="ECO:0000256" key="7">
    <source>
        <dbReference type="ARBA" id="ARBA00022741"/>
    </source>
</evidence>
<comment type="function">
    <text evidence="17">Acts as a negative regulator of entry into mitosis (G2 to M transition) by phosphorylation of the CDK1 kinase specifically when CDK1 is complexed to cyclins. Mediates phosphorylation of CDK1 predominantly on 'Thr-14'. Also involved in Golgi fragmentation. May be involved in phosphorylation of CDK1 on 'Tyr-15' to a lesser degree, however tyrosine kinase activity is unclear and may be indirect.</text>
</comment>
<keyword evidence="12" id="KW-0472">Membrane</keyword>
<evidence type="ECO:0000256" key="1">
    <source>
        <dbReference type="ARBA" id="ARBA00004395"/>
    </source>
</evidence>
<evidence type="ECO:0000256" key="6">
    <source>
        <dbReference type="ARBA" id="ARBA00022723"/>
    </source>
</evidence>
<dbReference type="Ensembl" id="ENSVURT00010034173.1">
    <property type="protein sequence ID" value="ENSVURP00010030012.1"/>
    <property type="gene ID" value="ENSVURG00010022947.1"/>
</dbReference>
<dbReference type="InterPro" id="IPR000719">
    <property type="entry name" value="Prot_kinase_dom"/>
</dbReference>
<dbReference type="FunFam" id="3.30.200.20:FF:000280">
    <property type="entry name" value="membrane-associated tyrosine- and threonine-specific cdc2-inhibitory kinase"/>
    <property type="match status" value="1"/>
</dbReference>
<dbReference type="PANTHER" id="PTHR11042">
    <property type="entry name" value="EUKARYOTIC TRANSLATION INITIATION FACTOR 2-ALPHA KINASE EIF2-ALPHA KINASE -RELATED"/>
    <property type="match status" value="1"/>
</dbReference>
<evidence type="ECO:0000256" key="20">
    <source>
        <dbReference type="ARBA" id="ARBA00084081"/>
    </source>
</evidence>
<comment type="subunit">
    <text evidence="18">Interacts with CDC2-CCNB1 complex. Can also interact with PIN1 when phosphorylated by CDC2-CCNB1.</text>
</comment>
<evidence type="ECO:0000256" key="13">
    <source>
        <dbReference type="ARBA" id="ARBA00023306"/>
    </source>
</evidence>
<evidence type="ECO:0000256" key="3">
    <source>
        <dbReference type="ARBA" id="ARBA00022527"/>
    </source>
</evidence>
<sequence length="379" mass="41312">MPAPTGGAPPPLSGTPAPVPAYFRHAESGFSLKRPGGLNRSLPPRPPAKGSGSVSRFFPPRTPDWSQPRPRRVSFQGGPPGTLQSRSYDPNQPESFFQQSFQRLGQLGQGSFGEVFKVRSKEDGRLYAVKRSVSPFLGPQDRALKLAEVEGHEKVRQRPCCVHLERAWEEGGHLYLQTELCGPSLEQHSEAWGSGLPEAQVWGYLRDTLLALAHLHSHVLAHLDVKPANIFLGSQGHCKLGDFGLLVDLVAAGPGEAQEGDPRHMAPELLQGCYGTAADVFSLGLTILEVACNMELPRGGEDWQQLWRGYLPPEFTAGLSSELHSVLTMMVEPDPKKHATAEALLALEGIRKLRHWGSPGRHSPSGPDPELPQGPSFQR</sequence>
<dbReference type="Gene3D" id="3.30.200.20">
    <property type="entry name" value="Phosphorylase Kinase, domain 1"/>
    <property type="match status" value="1"/>
</dbReference>
<evidence type="ECO:0000256" key="11">
    <source>
        <dbReference type="ARBA" id="ARBA00023034"/>
    </source>
</evidence>
<evidence type="ECO:0000256" key="22">
    <source>
        <dbReference type="RuleBase" id="RU000304"/>
    </source>
</evidence>
<keyword evidence="6" id="KW-0479">Metal-binding</keyword>
<keyword evidence="8" id="KW-0418">Kinase</keyword>
<dbReference type="InterPro" id="IPR017441">
    <property type="entry name" value="Protein_kinase_ATP_BS"/>
</dbReference>
<keyword evidence="7 21" id="KW-0547">Nucleotide-binding</keyword>
<dbReference type="InterPro" id="IPR011009">
    <property type="entry name" value="Kinase-like_dom_sf"/>
</dbReference>
<reference evidence="25" key="3">
    <citation type="submission" date="2025-09" db="UniProtKB">
        <authorList>
            <consortium name="Ensembl"/>
        </authorList>
    </citation>
    <scope>IDENTIFICATION</scope>
</reference>
<evidence type="ECO:0000256" key="9">
    <source>
        <dbReference type="ARBA" id="ARBA00022840"/>
    </source>
</evidence>
<dbReference type="GO" id="GO:0110031">
    <property type="term" value="P:negative regulation of G2/MI transition of meiotic cell cycle"/>
    <property type="evidence" value="ECO:0007669"/>
    <property type="project" value="TreeGrafter"/>
</dbReference>
<dbReference type="PROSITE" id="PS00108">
    <property type="entry name" value="PROTEIN_KINASE_ST"/>
    <property type="match status" value="1"/>
</dbReference>
<comment type="catalytic activity">
    <reaction evidence="15">
        <text>L-threonyl-[protein] + ATP = O-phospho-L-threonyl-[protein] + ADP + H(+)</text>
        <dbReference type="Rhea" id="RHEA:46608"/>
        <dbReference type="Rhea" id="RHEA-COMP:11060"/>
        <dbReference type="Rhea" id="RHEA-COMP:11605"/>
        <dbReference type="ChEBI" id="CHEBI:15378"/>
        <dbReference type="ChEBI" id="CHEBI:30013"/>
        <dbReference type="ChEBI" id="CHEBI:30616"/>
        <dbReference type="ChEBI" id="CHEBI:61977"/>
        <dbReference type="ChEBI" id="CHEBI:456216"/>
        <dbReference type="EC" id="2.7.11.1"/>
    </reaction>
</comment>
<evidence type="ECO:0000256" key="14">
    <source>
        <dbReference type="ARBA" id="ARBA00037982"/>
    </source>
</evidence>
<reference evidence="25" key="2">
    <citation type="submission" date="2025-08" db="UniProtKB">
        <authorList>
            <consortium name="Ensembl"/>
        </authorList>
    </citation>
    <scope>IDENTIFICATION</scope>
</reference>
<dbReference type="GO" id="GO:0000139">
    <property type="term" value="C:Golgi membrane"/>
    <property type="evidence" value="ECO:0007669"/>
    <property type="project" value="UniProtKB-SubCell"/>
</dbReference>
<dbReference type="GO" id="GO:0005634">
    <property type="term" value="C:nucleus"/>
    <property type="evidence" value="ECO:0007669"/>
    <property type="project" value="TreeGrafter"/>
</dbReference>
<feature type="binding site" evidence="21">
    <location>
        <position position="130"/>
    </location>
    <ligand>
        <name>ATP</name>
        <dbReference type="ChEBI" id="CHEBI:30616"/>
    </ligand>
</feature>
<dbReference type="PANTHER" id="PTHR11042:SF183">
    <property type="entry name" value="MEMBRANE-ASSOCIATED TYROSINE- AND THREONINE-SPECIFIC CDC2-INHIBITORY KINASE"/>
    <property type="match status" value="1"/>
</dbReference>
<evidence type="ECO:0000256" key="15">
    <source>
        <dbReference type="ARBA" id="ARBA00047899"/>
    </source>
</evidence>
<dbReference type="GeneTree" id="ENSGT00940000159427"/>
<dbReference type="FunFam" id="1.10.510.10:FF:000315">
    <property type="entry name" value="membrane-associated tyrosine- and threonine-specific cdc2-inhibitory kinase"/>
    <property type="match status" value="1"/>
</dbReference>
<name>A0A4X2M8S1_VOMUR</name>
<evidence type="ECO:0000256" key="12">
    <source>
        <dbReference type="ARBA" id="ARBA00023136"/>
    </source>
</evidence>
<evidence type="ECO:0000259" key="24">
    <source>
        <dbReference type="PROSITE" id="PS50011"/>
    </source>
</evidence>
<dbReference type="PROSITE" id="PS50011">
    <property type="entry name" value="PROTEIN_KINASE_DOM"/>
    <property type="match status" value="1"/>
</dbReference>
<keyword evidence="26" id="KW-1185">Reference proteome</keyword>
<dbReference type="InterPro" id="IPR050339">
    <property type="entry name" value="CC_SR_Kinase"/>
</dbReference>
<accession>A0A4X2M8S1</accession>
<dbReference type="GO" id="GO:0004674">
    <property type="term" value="F:protein serine/threonine kinase activity"/>
    <property type="evidence" value="ECO:0007669"/>
    <property type="project" value="UniProtKB-KW"/>
</dbReference>
<dbReference type="PROSITE" id="PS00107">
    <property type="entry name" value="PROTEIN_KINASE_ATP"/>
    <property type="match status" value="1"/>
</dbReference>
<proteinExistence type="inferred from homology"/>
<comment type="catalytic activity">
    <reaction evidence="16">
        <text>L-seryl-[protein] + ATP = O-phospho-L-seryl-[protein] + ADP + H(+)</text>
        <dbReference type="Rhea" id="RHEA:17989"/>
        <dbReference type="Rhea" id="RHEA-COMP:9863"/>
        <dbReference type="Rhea" id="RHEA-COMP:11604"/>
        <dbReference type="ChEBI" id="CHEBI:15378"/>
        <dbReference type="ChEBI" id="CHEBI:29999"/>
        <dbReference type="ChEBI" id="CHEBI:30616"/>
        <dbReference type="ChEBI" id="CHEBI:83421"/>
        <dbReference type="ChEBI" id="CHEBI:456216"/>
        <dbReference type="EC" id="2.7.11.1"/>
    </reaction>
</comment>
<evidence type="ECO:0000256" key="4">
    <source>
        <dbReference type="ARBA" id="ARBA00022553"/>
    </source>
</evidence>
<keyword evidence="10" id="KW-0460">Magnesium</keyword>
<dbReference type="Proteomes" id="UP000314987">
    <property type="component" value="Unassembled WGS sequence"/>
</dbReference>
<dbReference type="GO" id="GO:0046872">
    <property type="term" value="F:metal ion binding"/>
    <property type="evidence" value="ECO:0007669"/>
    <property type="project" value="UniProtKB-KW"/>
</dbReference>
<feature type="compositionally biased region" description="Polar residues" evidence="23">
    <location>
        <begin position="82"/>
        <end position="94"/>
    </location>
</feature>
<dbReference type="SUPFAM" id="SSF56112">
    <property type="entry name" value="Protein kinase-like (PK-like)"/>
    <property type="match status" value="1"/>
</dbReference>
<dbReference type="CDD" id="cd14050">
    <property type="entry name" value="PKc_Myt1"/>
    <property type="match status" value="1"/>
</dbReference>
<dbReference type="SMART" id="SM00220">
    <property type="entry name" value="S_TKc"/>
    <property type="match status" value="1"/>
</dbReference>
<evidence type="ECO:0000256" key="18">
    <source>
        <dbReference type="ARBA" id="ARBA00064350"/>
    </source>
</evidence>
<feature type="domain" description="Protein kinase" evidence="24">
    <location>
        <begin position="101"/>
        <end position="350"/>
    </location>
</feature>
<comment type="subcellular location">
    <subcellularLocation>
        <location evidence="1">Golgi apparatus membrane</location>
        <topology evidence="1">Peripheral membrane protein</topology>
    </subcellularLocation>
</comment>
<evidence type="ECO:0000256" key="19">
    <source>
        <dbReference type="ARBA" id="ARBA00074601"/>
    </source>
</evidence>
<dbReference type="OMA" id="MEVPRMN"/>
<protein>
    <recommendedName>
        <fullName evidence="19">Membrane-associated tyrosine- and threonine-specific cdc2-inhibitory kinase</fullName>
        <ecNumber evidence="2">2.7.11.1</ecNumber>
    </recommendedName>
    <alternativeName>
        <fullName evidence="20">Myt1 kinase</fullName>
    </alternativeName>
</protein>
<keyword evidence="11" id="KW-0333">Golgi apparatus</keyword>
<evidence type="ECO:0000256" key="17">
    <source>
        <dbReference type="ARBA" id="ARBA00056966"/>
    </source>
</evidence>
<dbReference type="GO" id="GO:0051321">
    <property type="term" value="P:meiotic cell cycle"/>
    <property type="evidence" value="ECO:0007669"/>
    <property type="project" value="TreeGrafter"/>
</dbReference>
<dbReference type="GO" id="GO:0005524">
    <property type="term" value="F:ATP binding"/>
    <property type="evidence" value="ECO:0007669"/>
    <property type="project" value="UniProtKB-UniRule"/>
</dbReference>
<dbReference type="STRING" id="29139.ENSVURP00010030012"/>
<keyword evidence="3 22" id="KW-0723">Serine/threonine-protein kinase</keyword>
<evidence type="ECO:0000256" key="10">
    <source>
        <dbReference type="ARBA" id="ARBA00022842"/>
    </source>
</evidence>
<evidence type="ECO:0000313" key="26">
    <source>
        <dbReference type="Proteomes" id="UP000314987"/>
    </source>
</evidence>
<keyword evidence="5" id="KW-0808">Transferase</keyword>
<dbReference type="EC" id="2.7.11.1" evidence="2"/>
<evidence type="ECO:0000256" key="21">
    <source>
        <dbReference type="PROSITE-ProRule" id="PRU10141"/>
    </source>
</evidence>